<protein>
    <submittedName>
        <fullName evidence="2">F-box domain-containing protein</fullName>
    </submittedName>
</protein>
<dbReference type="Pfam" id="PF12078">
    <property type="entry name" value="DUF3557"/>
    <property type="match status" value="1"/>
</dbReference>
<evidence type="ECO:0000313" key="1">
    <source>
        <dbReference type="Proteomes" id="UP000095282"/>
    </source>
</evidence>
<accession>A0A1I7TAI0</accession>
<evidence type="ECO:0000313" key="2">
    <source>
        <dbReference type="WBParaSite" id="Csp11.Scaffold564.g4032.t1"/>
    </source>
</evidence>
<dbReference type="PANTHER" id="PTHR31379">
    <property type="entry name" value="F-BOX C PROTEIN-RELATED-RELATED"/>
    <property type="match status" value="1"/>
</dbReference>
<dbReference type="WBParaSite" id="Csp11.Scaffold564.g4032.t1">
    <property type="protein sequence ID" value="Csp11.Scaffold564.g4032.t1"/>
    <property type="gene ID" value="Csp11.Scaffold564.g4032"/>
</dbReference>
<dbReference type="PANTHER" id="PTHR31379:SF1">
    <property type="entry name" value="F-BOX C PROTEIN-RELATED"/>
    <property type="match status" value="1"/>
</dbReference>
<name>A0A1I7TAI0_9PELO</name>
<sequence length="473" mass="55795">MNSKPLTYDSLKTVIQYMDPNTRFLLYSRISSIRTVERAVPLVIERLSIQDHQVWVNNTCYECGIYQVDCENKIPYRVSGWNKFYFQRICNVDEFGTRDYITEAGGMLPGNNGRRYERNLFGYFDRENIPTNEGRLQKLEAIIEIEKQRLNQLMNYRPESSSANKEDERKNLDKFKFVHIEVPKIYNEDELKLLNNKKMVKEAIKYAKDRIKDMENELLPFENKRNNIRPKFEIHLVTFGYYGRFINRVNERVKYTGDLHKAEENLRDFMFSNRRHVVRVNSFETNQKCAVKMPQDLKMRIENLRLCANESPILEQVKSIIDESSFPLERLAIAFISNAPQNLDYKFIGNSKYLECYLMFAAELPIIRSLQNKIVYFSTCLTHFLKSEDFIVLIRNWIQTNKPTGTCFTFSLYKAEEEIAIKILDRVKRRIVNATSGDKWVKISMSSSAVLKIRYFQNASSTLFIRMVVVPVK</sequence>
<dbReference type="Proteomes" id="UP000095282">
    <property type="component" value="Unplaced"/>
</dbReference>
<dbReference type="InterPro" id="IPR021942">
    <property type="entry name" value="DUF3557"/>
</dbReference>
<keyword evidence="1" id="KW-1185">Reference proteome</keyword>
<dbReference type="eggNOG" id="ENOG502TJRA">
    <property type="taxonomic scope" value="Eukaryota"/>
</dbReference>
<organism evidence="1 2">
    <name type="scientific">Caenorhabditis tropicalis</name>
    <dbReference type="NCBI Taxonomy" id="1561998"/>
    <lineage>
        <taxon>Eukaryota</taxon>
        <taxon>Metazoa</taxon>
        <taxon>Ecdysozoa</taxon>
        <taxon>Nematoda</taxon>
        <taxon>Chromadorea</taxon>
        <taxon>Rhabditida</taxon>
        <taxon>Rhabditina</taxon>
        <taxon>Rhabditomorpha</taxon>
        <taxon>Rhabditoidea</taxon>
        <taxon>Rhabditidae</taxon>
        <taxon>Peloderinae</taxon>
        <taxon>Caenorhabditis</taxon>
    </lineage>
</organism>
<dbReference type="AlphaFoldDB" id="A0A1I7TAI0"/>
<reference evidence="2" key="1">
    <citation type="submission" date="2016-11" db="UniProtKB">
        <authorList>
            <consortium name="WormBaseParasite"/>
        </authorList>
    </citation>
    <scope>IDENTIFICATION</scope>
</reference>
<proteinExistence type="predicted"/>